<dbReference type="InterPro" id="IPR027417">
    <property type="entry name" value="P-loop_NTPase"/>
</dbReference>
<reference evidence="10 11" key="1">
    <citation type="submission" date="2018-12" db="EMBL/GenBank/DDBJ databases">
        <title>Bacillus ochoae sp. nov., Paenibacillus whitsoniae sp. nov., Paenibacillus spiritus sp. nov. Isolated from the Mars Exploration Rover during spacecraft assembly.</title>
        <authorList>
            <person name="Seuylemezian A."/>
            <person name="Vaishampayan P."/>
        </authorList>
    </citation>
    <scope>NUCLEOTIDE SEQUENCE [LARGE SCALE GENOMIC DNA]</scope>
    <source>
        <strain evidence="10 11">MER 54</strain>
    </source>
</reference>
<organism evidence="10 11">
    <name type="scientific">Paenibacillus whitsoniae</name>
    <dbReference type="NCBI Taxonomy" id="2496558"/>
    <lineage>
        <taxon>Bacteria</taxon>
        <taxon>Bacillati</taxon>
        <taxon>Bacillota</taxon>
        <taxon>Bacilli</taxon>
        <taxon>Bacillales</taxon>
        <taxon>Paenibacillaceae</taxon>
        <taxon>Paenibacillus</taxon>
    </lineage>
</organism>
<comment type="similarity">
    <text evidence="2">Belongs to the ABC transporter superfamily.</text>
</comment>
<keyword evidence="6 10" id="KW-0067">ATP-binding</keyword>
<dbReference type="Gene3D" id="3.40.50.300">
    <property type="entry name" value="P-loop containing nucleotide triphosphate hydrolases"/>
    <property type="match status" value="1"/>
</dbReference>
<evidence type="ECO:0000256" key="1">
    <source>
        <dbReference type="ARBA" id="ARBA00004202"/>
    </source>
</evidence>
<keyword evidence="8" id="KW-0472">Membrane</keyword>
<dbReference type="InterPro" id="IPR003439">
    <property type="entry name" value="ABC_transporter-like_ATP-bd"/>
</dbReference>
<evidence type="ECO:0000256" key="8">
    <source>
        <dbReference type="ARBA" id="ARBA00023136"/>
    </source>
</evidence>
<protein>
    <submittedName>
        <fullName evidence="10">ATP-binding cassette domain-containing protein</fullName>
    </submittedName>
</protein>
<dbReference type="Proteomes" id="UP000276128">
    <property type="component" value="Unassembled WGS sequence"/>
</dbReference>
<keyword evidence="3" id="KW-0813">Transport</keyword>
<evidence type="ECO:0000256" key="6">
    <source>
        <dbReference type="ARBA" id="ARBA00022840"/>
    </source>
</evidence>
<keyword evidence="5" id="KW-0547">Nucleotide-binding</keyword>
<evidence type="ECO:0000256" key="3">
    <source>
        <dbReference type="ARBA" id="ARBA00022448"/>
    </source>
</evidence>
<dbReference type="Pfam" id="PF00005">
    <property type="entry name" value="ABC_tran"/>
    <property type="match status" value="1"/>
</dbReference>
<dbReference type="EMBL" id="RXHU01000033">
    <property type="protein sequence ID" value="RTE09461.1"/>
    <property type="molecule type" value="Genomic_DNA"/>
</dbReference>
<gene>
    <name evidence="10" type="ORF">EJQ19_12385</name>
</gene>
<evidence type="ECO:0000256" key="2">
    <source>
        <dbReference type="ARBA" id="ARBA00005417"/>
    </source>
</evidence>
<evidence type="ECO:0000313" key="11">
    <source>
        <dbReference type="Proteomes" id="UP000276128"/>
    </source>
</evidence>
<dbReference type="AlphaFoldDB" id="A0A430JEI5"/>
<dbReference type="CDD" id="cd03225">
    <property type="entry name" value="ABC_cobalt_CbiO_domain1"/>
    <property type="match status" value="1"/>
</dbReference>
<proteinExistence type="inferred from homology"/>
<dbReference type="GO" id="GO:0042626">
    <property type="term" value="F:ATPase-coupled transmembrane transporter activity"/>
    <property type="evidence" value="ECO:0007669"/>
    <property type="project" value="TreeGrafter"/>
</dbReference>
<evidence type="ECO:0000313" key="10">
    <source>
        <dbReference type="EMBL" id="RTE09461.1"/>
    </source>
</evidence>
<keyword evidence="11" id="KW-1185">Reference proteome</keyword>
<dbReference type="PANTHER" id="PTHR43553">
    <property type="entry name" value="HEAVY METAL TRANSPORTER"/>
    <property type="match status" value="1"/>
</dbReference>
<dbReference type="SUPFAM" id="SSF52540">
    <property type="entry name" value="P-loop containing nucleoside triphosphate hydrolases"/>
    <property type="match status" value="1"/>
</dbReference>
<name>A0A430JEI5_9BACL</name>
<dbReference type="InterPro" id="IPR003593">
    <property type="entry name" value="AAA+_ATPase"/>
</dbReference>
<comment type="caution">
    <text evidence="10">The sequence shown here is derived from an EMBL/GenBank/DDBJ whole genome shotgun (WGS) entry which is preliminary data.</text>
</comment>
<sequence>MSIGEPFVQLNKASVVYRTETGEGRPVWSDVSLAIHEKEWIAVVGPNGSGKSTLAGVLLGLSPISEGTVARYEGLDNGMKGVLQLPEAQFIGDTVEDELNWIPYAQTLPEEARAAWYREVLAAVGLEISPSRSLLTLSGGQKQLFNLAVALATKPKLLVCDEATAMLDPAARMDVLAAVREAYRQGTTIVWITHRLEEASEATRVIGFGEGRVTYDGDPHLFFYGEGEVSPCEALGFDLPFVVQTVRHLREQGVALTALPLSMDELAEAISCL</sequence>
<dbReference type="GO" id="GO:0005524">
    <property type="term" value="F:ATP binding"/>
    <property type="evidence" value="ECO:0007669"/>
    <property type="project" value="UniProtKB-KW"/>
</dbReference>
<feature type="domain" description="ABC transporter" evidence="9">
    <location>
        <begin position="10"/>
        <end position="235"/>
    </location>
</feature>
<dbReference type="PROSITE" id="PS00211">
    <property type="entry name" value="ABC_TRANSPORTER_1"/>
    <property type="match status" value="1"/>
</dbReference>
<accession>A0A430JEI5</accession>
<dbReference type="InterPro" id="IPR050095">
    <property type="entry name" value="ECF_ABC_transporter_ATP-bd"/>
</dbReference>
<dbReference type="SMART" id="SM00382">
    <property type="entry name" value="AAA"/>
    <property type="match status" value="1"/>
</dbReference>
<dbReference type="RefSeq" id="WP_126141536.1">
    <property type="nucleotide sequence ID" value="NZ_RXHU01000033.1"/>
</dbReference>
<dbReference type="PANTHER" id="PTHR43553:SF24">
    <property type="entry name" value="ENERGY-COUPLING FACTOR TRANSPORTER ATP-BINDING PROTEIN ECFA1"/>
    <property type="match status" value="1"/>
</dbReference>
<dbReference type="PROSITE" id="PS50893">
    <property type="entry name" value="ABC_TRANSPORTER_2"/>
    <property type="match status" value="1"/>
</dbReference>
<evidence type="ECO:0000259" key="9">
    <source>
        <dbReference type="PROSITE" id="PS50893"/>
    </source>
</evidence>
<dbReference type="InterPro" id="IPR015856">
    <property type="entry name" value="ABC_transpr_CbiO/EcfA_su"/>
</dbReference>
<evidence type="ECO:0000256" key="5">
    <source>
        <dbReference type="ARBA" id="ARBA00022741"/>
    </source>
</evidence>
<evidence type="ECO:0000256" key="7">
    <source>
        <dbReference type="ARBA" id="ARBA00022967"/>
    </source>
</evidence>
<dbReference type="GO" id="GO:0043190">
    <property type="term" value="C:ATP-binding cassette (ABC) transporter complex"/>
    <property type="evidence" value="ECO:0007669"/>
    <property type="project" value="TreeGrafter"/>
</dbReference>
<evidence type="ECO:0000256" key="4">
    <source>
        <dbReference type="ARBA" id="ARBA00022475"/>
    </source>
</evidence>
<keyword evidence="4" id="KW-1003">Cell membrane</keyword>
<comment type="subcellular location">
    <subcellularLocation>
        <location evidence="1">Cell membrane</location>
        <topology evidence="1">Peripheral membrane protein</topology>
    </subcellularLocation>
</comment>
<dbReference type="OrthoDB" id="9784332at2"/>
<dbReference type="GO" id="GO:0016887">
    <property type="term" value="F:ATP hydrolysis activity"/>
    <property type="evidence" value="ECO:0007669"/>
    <property type="project" value="InterPro"/>
</dbReference>
<keyword evidence="7" id="KW-1278">Translocase</keyword>
<dbReference type="InterPro" id="IPR017871">
    <property type="entry name" value="ABC_transporter-like_CS"/>
</dbReference>